<proteinExistence type="predicted"/>
<dbReference type="PANTHER" id="PTHR36174:SF1">
    <property type="entry name" value="LIPID II:GLYCINE GLYCYLTRANSFERASE"/>
    <property type="match status" value="1"/>
</dbReference>
<gene>
    <name evidence="2" type="ORF">OSCT_0014</name>
</gene>
<keyword evidence="3" id="KW-1185">Reference proteome</keyword>
<dbReference type="STRING" id="765420.OSCT_0014"/>
<feature type="domain" description="BioF2-like acetyltransferase" evidence="1">
    <location>
        <begin position="154"/>
        <end position="282"/>
    </location>
</feature>
<dbReference type="AlphaFoldDB" id="E1I9L3"/>
<dbReference type="Gene3D" id="3.40.630.30">
    <property type="match status" value="1"/>
</dbReference>
<dbReference type="EMBL" id="ADVR01000001">
    <property type="protein sequence ID" value="EFO82091.1"/>
    <property type="molecule type" value="Genomic_DNA"/>
</dbReference>
<name>E1I9L3_9CHLR</name>
<accession>E1I9L3</accession>
<protein>
    <recommendedName>
        <fullName evidence="1">BioF2-like acetyltransferase domain-containing protein</fullName>
    </recommendedName>
</protein>
<dbReference type="HOGENOM" id="CLU_074800_0_0_0"/>
<reference evidence="2 3" key="1">
    <citation type="journal article" date="2011" name="J. Bacteriol.">
        <title>Draft genome sequence of the anoxygenic filamentous phototrophic bacterium Oscillochloris trichoides subsp. DG-6.</title>
        <authorList>
            <person name="Kuznetsov B.B."/>
            <person name="Ivanovsky R.N."/>
            <person name="Keppen O.I."/>
            <person name="Sukhacheva M.V."/>
            <person name="Bumazhkin B.K."/>
            <person name="Patutina E.O."/>
            <person name="Beletsky A.V."/>
            <person name="Mardanov A.V."/>
            <person name="Baslerov R.V."/>
            <person name="Panteleeva A.N."/>
            <person name="Kolganova T.V."/>
            <person name="Ravin N.V."/>
            <person name="Skryabin K.G."/>
        </authorList>
    </citation>
    <scope>NUCLEOTIDE SEQUENCE [LARGE SCALE GENOMIC DNA]</scope>
    <source>
        <strain evidence="2 3">DG-6</strain>
    </source>
</reference>
<comment type="caution">
    <text evidence="2">The sequence shown here is derived from an EMBL/GenBank/DDBJ whole genome shotgun (WGS) entry which is preliminary data.</text>
</comment>
<dbReference type="eggNOG" id="COG5653">
    <property type="taxonomic scope" value="Bacteria"/>
</dbReference>
<evidence type="ECO:0000259" key="1">
    <source>
        <dbReference type="Pfam" id="PF13480"/>
    </source>
</evidence>
<dbReference type="OrthoDB" id="143681at2"/>
<evidence type="ECO:0000313" key="3">
    <source>
        <dbReference type="Proteomes" id="UP000054010"/>
    </source>
</evidence>
<organism evidence="2 3">
    <name type="scientific">Oscillochloris trichoides DG-6</name>
    <dbReference type="NCBI Taxonomy" id="765420"/>
    <lineage>
        <taxon>Bacteria</taxon>
        <taxon>Bacillati</taxon>
        <taxon>Chloroflexota</taxon>
        <taxon>Chloroflexia</taxon>
        <taxon>Chloroflexales</taxon>
        <taxon>Chloroflexineae</taxon>
        <taxon>Oscillochloridaceae</taxon>
        <taxon>Oscillochloris</taxon>
    </lineage>
</organism>
<dbReference type="SUPFAM" id="SSF55729">
    <property type="entry name" value="Acyl-CoA N-acyltransferases (Nat)"/>
    <property type="match status" value="1"/>
</dbReference>
<dbReference type="InterPro" id="IPR038740">
    <property type="entry name" value="BioF2-like_GNAT_dom"/>
</dbReference>
<dbReference type="PANTHER" id="PTHR36174">
    <property type="entry name" value="LIPID II:GLYCINE GLYCYLTRANSFERASE"/>
    <property type="match status" value="1"/>
</dbReference>
<dbReference type="InterPro" id="IPR016181">
    <property type="entry name" value="Acyl_CoA_acyltransferase"/>
</dbReference>
<evidence type="ECO:0000313" key="2">
    <source>
        <dbReference type="EMBL" id="EFO82091.1"/>
    </source>
</evidence>
<dbReference type="Pfam" id="PF13480">
    <property type="entry name" value="Acetyltransf_6"/>
    <property type="match status" value="1"/>
</dbReference>
<sequence length="336" mass="39578">MYKLRHLDTQTWWDVAQQCADATFFHTPLWAEIALRTHPHLTDATQGFILPSGVRAIFPLLATRRLGPLQSLMSTFEYCYGGIISDGPISAYDLKRLYQHICGWNVTGLRFLESPLGMRHDLTPSFLGQAYETHIVRLDTDFDTFFTHLPKDRRNAYRKGSREGVRVEVATSYEAYQDYYRVYQDTIRRWGEDPAHYGYRWEIFDTIWSLAQEYPNLIKLWVAYLDGKIIAGNLMFYWNRHSVAWHGCAYTEYLRYKPYVMLDIELVRDAMNQGYAYYDLNPTGDLRSSITTYKAQLGTQVYPVTSWQYQHPLLLRGRQLYQYLRQRSVAQEAHHE</sequence>
<dbReference type="Proteomes" id="UP000054010">
    <property type="component" value="Unassembled WGS sequence"/>
</dbReference>
<dbReference type="InterPro" id="IPR050644">
    <property type="entry name" value="PG_Glycine_Bridge_Synth"/>
</dbReference>